<keyword evidence="2" id="KW-1185">Reference proteome</keyword>
<dbReference type="EMBL" id="MU005612">
    <property type="protein sequence ID" value="KAF2678441.1"/>
    <property type="molecule type" value="Genomic_DNA"/>
</dbReference>
<dbReference type="Proteomes" id="UP000799291">
    <property type="component" value="Unassembled WGS sequence"/>
</dbReference>
<accession>A0A6G1IKG9</accession>
<reference evidence="1" key="1">
    <citation type="journal article" date="2020" name="Stud. Mycol.">
        <title>101 Dothideomycetes genomes: a test case for predicting lifestyles and emergence of pathogens.</title>
        <authorList>
            <person name="Haridas S."/>
            <person name="Albert R."/>
            <person name="Binder M."/>
            <person name="Bloem J."/>
            <person name="Labutti K."/>
            <person name="Salamov A."/>
            <person name="Andreopoulos B."/>
            <person name="Baker S."/>
            <person name="Barry K."/>
            <person name="Bills G."/>
            <person name="Bluhm B."/>
            <person name="Cannon C."/>
            <person name="Castanera R."/>
            <person name="Culley D."/>
            <person name="Daum C."/>
            <person name="Ezra D."/>
            <person name="Gonzalez J."/>
            <person name="Henrissat B."/>
            <person name="Kuo A."/>
            <person name="Liang C."/>
            <person name="Lipzen A."/>
            <person name="Lutzoni F."/>
            <person name="Magnuson J."/>
            <person name="Mondo S."/>
            <person name="Nolan M."/>
            <person name="Ohm R."/>
            <person name="Pangilinan J."/>
            <person name="Park H.-J."/>
            <person name="Ramirez L."/>
            <person name="Alfaro M."/>
            <person name="Sun H."/>
            <person name="Tritt A."/>
            <person name="Yoshinaga Y."/>
            <person name="Zwiers L.-H."/>
            <person name="Turgeon B."/>
            <person name="Goodwin S."/>
            <person name="Spatafora J."/>
            <person name="Crous P."/>
            <person name="Grigoriev I."/>
        </authorList>
    </citation>
    <scope>NUCLEOTIDE SEQUENCE</scope>
    <source>
        <strain evidence="1">CBS 122367</strain>
    </source>
</reference>
<evidence type="ECO:0000313" key="1">
    <source>
        <dbReference type="EMBL" id="KAF2678441.1"/>
    </source>
</evidence>
<protein>
    <submittedName>
        <fullName evidence="1">Uncharacterized protein</fullName>
    </submittedName>
</protein>
<gene>
    <name evidence="1" type="ORF">K458DRAFT_408933</name>
</gene>
<proteinExistence type="predicted"/>
<organism evidence="1 2">
    <name type="scientific">Lentithecium fluviatile CBS 122367</name>
    <dbReference type="NCBI Taxonomy" id="1168545"/>
    <lineage>
        <taxon>Eukaryota</taxon>
        <taxon>Fungi</taxon>
        <taxon>Dikarya</taxon>
        <taxon>Ascomycota</taxon>
        <taxon>Pezizomycotina</taxon>
        <taxon>Dothideomycetes</taxon>
        <taxon>Pleosporomycetidae</taxon>
        <taxon>Pleosporales</taxon>
        <taxon>Massarineae</taxon>
        <taxon>Lentitheciaceae</taxon>
        <taxon>Lentithecium</taxon>
    </lineage>
</organism>
<name>A0A6G1IKG9_9PLEO</name>
<dbReference type="AlphaFoldDB" id="A0A6G1IKG9"/>
<evidence type="ECO:0000313" key="2">
    <source>
        <dbReference type="Proteomes" id="UP000799291"/>
    </source>
</evidence>
<sequence>MASTSTFISPSGTQCHVLTKMKTMPLPALFVQARTQHLTLAELDILEMAVNSMLNDADRNPFQHKLAEFLYFRWGNKLVQYKQYNRMTRLHMEHECLARALLPHEEMSKTSDFGLRVLLRGDWEWVQQPQNPLVFPGGSMFPSESEL</sequence>